<feature type="compositionally biased region" description="Basic and acidic residues" evidence="1">
    <location>
        <begin position="141"/>
        <end position="151"/>
    </location>
</feature>
<sequence>MNFSDDPFGQQLQTRPDSTSYNNHEGHSNYNNHNFYDNIQNGFEIDGYQQNGPDVMHHGQDGGSFYQNESNMPGNIPSSINSANMLAFLEDGLTRDTQHETDSRSDLDGPSFETPEHSQARDLFLPEPREYDSDDGLSYCDKTREDGHESDHDDDDDIEVDEASPSEDEAAAVAALHAASPRAEVRNEDGVRNEDNNDHLSNAGDIEIDLQAHGEDVLQAHRQRNRPQKPPKTNHLKDSASRQDSTSHNTTSPREDGDDDSHSQIAAEAGHEVDPVKKSRATRNSKNASLGSSDNPEALGFYTMEWTSVLVQAQQRWQRHLILGRENPFPIRSDHLHEARRILTDVISESLNGGQLLDDSYTRTREMDICVFAEHSTWRGELKTVAIPIVTAKYEDLITVPTEYHGSQLKAWRLVREKIKSILEDSSFHIYGVDDSGQTNNFAHPAIPQIIISFFYTGNKCLAALFPDDFRHAVPVHAIALVVTTIQNCLDEWVEYVHRRTTVQFLGRNYCSTFDSIMTAINDVKADPYHGAKFEANRKLWARMGMANLEGSNLQMENRRVKVVLD</sequence>
<feature type="compositionally biased region" description="Acidic residues" evidence="1">
    <location>
        <begin position="152"/>
        <end position="170"/>
    </location>
</feature>
<feature type="compositionally biased region" description="Basic and acidic residues" evidence="1">
    <location>
        <begin position="96"/>
        <end position="107"/>
    </location>
</feature>
<dbReference type="InterPro" id="IPR045341">
    <property type="entry name" value="DUF6532"/>
</dbReference>
<organism evidence="3 4">
    <name type="scientific">Hypholoma sublateritium (strain FD-334 SS-4)</name>
    <dbReference type="NCBI Taxonomy" id="945553"/>
    <lineage>
        <taxon>Eukaryota</taxon>
        <taxon>Fungi</taxon>
        <taxon>Dikarya</taxon>
        <taxon>Basidiomycota</taxon>
        <taxon>Agaricomycotina</taxon>
        <taxon>Agaricomycetes</taxon>
        <taxon>Agaricomycetidae</taxon>
        <taxon>Agaricales</taxon>
        <taxon>Agaricineae</taxon>
        <taxon>Strophariaceae</taxon>
        <taxon>Hypholoma</taxon>
    </lineage>
</organism>
<dbReference type="STRING" id="945553.A0A0D2N7X1"/>
<proteinExistence type="predicted"/>
<dbReference type="Pfam" id="PF20149">
    <property type="entry name" value="DUF6532"/>
    <property type="match status" value="1"/>
</dbReference>
<feature type="compositionally biased region" description="Polar residues" evidence="1">
    <location>
        <begin position="242"/>
        <end position="252"/>
    </location>
</feature>
<feature type="region of interest" description="Disordered" evidence="1">
    <location>
        <begin position="222"/>
        <end position="294"/>
    </location>
</feature>
<evidence type="ECO:0000259" key="2">
    <source>
        <dbReference type="Pfam" id="PF20149"/>
    </source>
</evidence>
<evidence type="ECO:0000256" key="1">
    <source>
        <dbReference type="SAM" id="MobiDB-lite"/>
    </source>
</evidence>
<reference evidence="4" key="1">
    <citation type="submission" date="2014-04" db="EMBL/GenBank/DDBJ databases">
        <title>Evolutionary Origins and Diversification of the Mycorrhizal Mutualists.</title>
        <authorList>
            <consortium name="DOE Joint Genome Institute"/>
            <consortium name="Mycorrhizal Genomics Consortium"/>
            <person name="Kohler A."/>
            <person name="Kuo A."/>
            <person name="Nagy L.G."/>
            <person name="Floudas D."/>
            <person name="Copeland A."/>
            <person name="Barry K.W."/>
            <person name="Cichocki N."/>
            <person name="Veneault-Fourrey C."/>
            <person name="LaButti K."/>
            <person name="Lindquist E.A."/>
            <person name="Lipzen A."/>
            <person name="Lundell T."/>
            <person name="Morin E."/>
            <person name="Murat C."/>
            <person name="Riley R."/>
            <person name="Ohm R."/>
            <person name="Sun H."/>
            <person name="Tunlid A."/>
            <person name="Henrissat B."/>
            <person name="Grigoriev I.V."/>
            <person name="Hibbett D.S."/>
            <person name="Martin F."/>
        </authorList>
    </citation>
    <scope>NUCLEOTIDE SEQUENCE [LARGE SCALE GENOMIC DNA]</scope>
    <source>
        <strain evidence="4">FD-334 SS-4</strain>
    </source>
</reference>
<dbReference type="EMBL" id="KN817865">
    <property type="protein sequence ID" value="KJA12861.1"/>
    <property type="molecule type" value="Genomic_DNA"/>
</dbReference>
<feature type="region of interest" description="Disordered" evidence="1">
    <location>
        <begin position="50"/>
        <end position="71"/>
    </location>
</feature>
<dbReference type="Proteomes" id="UP000054270">
    <property type="component" value="Unassembled WGS sequence"/>
</dbReference>
<dbReference type="OrthoDB" id="3070412at2759"/>
<feature type="compositionally biased region" description="Basic and acidic residues" evidence="1">
    <location>
        <begin position="183"/>
        <end position="198"/>
    </location>
</feature>
<accession>A0A0D2N7X1</accession>
<feature type="region of interest" description="Disordered" evidence="1">
    <location>
        <begin position="96"/>
        <end position="202"/>
    </location>
</feature>
<feature type="region of interest" description="Disordered" evidence="1">
    <location>
        <begin position="1"/>
        <end position="35"/>
    </location>
</feature>
<protein>
    <recommendedName>
        <fullName evidence="2">DUF6532 domain-containing protein</fullName>
    </recommendedName>
</protein>
<feature type="compositionally biased region" description="Low complexity" evidence="1">
    <location>
        <begin position="171"/>
        <end position="182"/>
    </location>
</feature>
<feature type="compositionally biased region" description="Polar residues" evidence="1">
    <location>
        <begin position="284"/>
        <end position="294"/>
    </location>
</feature>
<gene>
    <name evidence="3" type="ORF">HYPSUDRAFT_60196</name>
</gene>
<evidence type="ECO:0000313" key="3">
    <source>
        <dbReference type="EMBL" id="KJA12861.1"/>
    </source>
</evidence>
<feature type="compositionally biased region" description="Polar residues" evidence="1">
    <location>
        <begin position="10"/>
        <end position="35"/>
    </location>
</feature>
<dbReference type="AlphaFoldDB" id="A0A0D2N7X1"/>
<feature type="compositionally biased region" description="Basic residues" evidence="1">
    <location>
        <begin position="222"/>
        <end position="234"/>
    </location>
</feature>
<name>A0A0D2N7X1_HYPSF</name>
<evidence type="ECO:0000313" key="4">
    <source>
        <dbReference type="Proteomes" id="UP000054270"/>
    </source>
</evidence>
<keyword evidence="4" id="KW-1185">Reference proteome</keyword>
<feature type="domain" description="DUF6532" evidence="2">
    <location>
        <begin position="313"/>
        <end position="523"/>
    </location>
</feature>